<evidence type="ECO:0000313" key="3">
    <source>
        <dbReference type="EMBL" id="KAA0185482.1"/>
    </source>
</evidence>
<name>A0A8E0RLK8_9TREM</name>
<dbReference type="PROSITE" id="PS50176">
    <property type="entry name" value="ARM_REPEAT"/>
    <property type="match status" value="5"/>
</dbReference>
<feature type="region of interest" description="Disordered" evidence="2">
    <location>
        <begin position="1144"/>
        <end position="1237"/>
    </location>
</feature>
<feature type="repeat" description="ARM" evidence="1">
    <location>
        <begin position="608"/>
        <end position="650"/>
    </location>
</feature>
<feature type="compositionally biased region" description="Basic and acidic residues" evidence="2">
    <location>
        <begin position="319"/>
        <end position="329"/>
    </location>
</feature>
<sequence>MLGERFLSSVADSDDSIYRYMEEVLDKTDPQNIPEMKIILKMVLDFHNLDMKLMNEVLQKASEEMRNTPESVERELRLLQNLIGFDKGILDYIIPTGGFLCDKNFTFSVFKMIHDNGCRAPPWRQMHGDIAYFLVRIRGVEFDISVTAATYGWFVNGGYNGKTGQMNFERAGEIHRDLISLLRAKSAKFDEFMKTADLNSLFKSDKKSLPKAQAAKPPIRQSPVVDRSEDTKGKTRKKVIGSNETKNASKTVGNSEQEKHQEKIETEMAIQPSERWKVIGLRGTGESVRNTRTKPSGDQDAMKGVASAPRKAKSRTHQTNKDHPDEHSNVRNSSAQSESEWPVLDSNNSTRAGSDHIQYAVSPSESFDYDQQNQYNAEEENPESPVEQTDEDEPVESEEAKDGETPGDETAPEPSPPAEEIIEEPAAEVVEAPRKPVHKTRKWQIFISGLPCLGRVTSFPIFSRPSRHTDVITLERLKDRSRRRQASSGLDDSCNEISSESESGEEDDVPERRTDASADLPSEYWQIGKMVKYLKGGNQTSTIISLCALQDMPLKTEVCQLAVRDVGGIDVLINLLETEEVRCKLGSLKILREITKNPQIRRAIADIGGLQPLVNLLRSPNRDLKCLSAEVIANVANFHRARRTVRQYGGIKRLVALLDCPSLNSTPMTTEVERDIEVARCGALALWSCSRSRKNKLAMKRAGVISLLARLLKSPHENMLIPVVGTLQECASEDVIYVSLLRHRVSFSCSPSRRNYVLINISSCLNRSTQTQCAEEPETRDLVRTYGGLEPLIGLLSNQENKELLAAATGAIWKCAVSAENVKQFQKLGAIEKLVGLLNEQPEEVLVNVVGALGEMAKDMNNRSAIRKAGGIGPLVSLLTRTNQSLLINTTRAVGKCAEEPESMRQVGHCLVRTCVRHTGDRDGDSHIDNIIENLDGVRLLWSLLKNPNHEVQSSAAWAICPCIENAKDAGEMVRSFVGGLELIVGLLRSNDLDVLAAICAAVSKIAVDEENLAVITDHGVVPLLSRLTCTKSDRLRCPLTDAIARCCTWGTNRIDFGRAGAVAPLVNYLKSPDPNVHRSTARALFQLSRDPKNCVVMHESGAVKLLLQMVGSPDPELQSASAGCISNIRRLSLANEKAQLMRIHQQKAAHRQLKANSTAATSGTKTDEDKPVEQQANEPDEINDNTDKEEPESNLSSPPPGETEAPEPMPSELQAETTEVSPTGLMSDEMPENPEA</sequence>
<feature type="region of interest" description="Disordered" evidence="2">
    <location>
        <begin position="371"/>
        <end position="420"/>
    </location>
</feature>
<evidence type="ECO:0000256" key="2">
    <source>
        <dbReference type="SAM" id="MobiDB-lite"/>
    </source>
</evidence>
<evidence type="ECO:0000313" key="4">
    <source>
        <dbReference type="Proteomes" id="UP000728185"/>
    </source>
</evidence>
<dbReference type="Proteomes" id="UP000728185">
    <property type="component" value="Unassembled WGS sequence"/>
</dbReference>
<comment type="caution">
    <text evidence="3">The sequence shown here is derived from an EMBL/GenBank/DDBJ whole genome shotgun (WGS) entry which is preliminary data.</text>
</comment>
<feature type="repeat" description="ARM" evidence="1">
    <location>
        <begin position="787"/>
        <end position="812"/>
    </location>
</feature>
<gene>
    <name evidence="3" type="ORF">FBUS_03626</name>
</gene>
<keyword evidence="4" id="KW-1185">Reference proteome</keyword>
<dbReference type="Gene3D" id="1.25.10.10">
    <property type="entry name" value="Leucine-rich Repeat Variant"/>
    <property type="match status" value="3"/>
</dbReference>
<dbReference type="InterPro" id="IPR000225">
    <property type="entry name" value="Armadillo"/>
</dbReference>
<feature type="region of interest" description="Disordered" evidence="2">
    <location>
        <begin position="207"/>
        <end position="353"/>
    </location>
</feature>
<dbReference type="SUPFAM" id="SSF48371">
    <property type="entry name" value="ARM repeat"/>
    <property type="match status" value="2"/>
</dbReference>
<dbReference type="OrthoDB" id="1683831at2759"/>
<dbReference type="InterPro" id="IPR016024">
    <property type="entry name" value="ARM-type_fold"/>
</dbReference>
<reference evidence="3" key="1">
    <citation type="submission" date="2019-05" db="EMBL/GenBank/DDBJ databases">
        <title>Annotation for the trematode Fasciolopsis buski.</title>
        <authorList>
            <person name="Choi Y.-J."/>
        </authorList>
    </citation>
    <scope>NUCLEOTIDE SEQUENCE</scope>
    <source>
        <strain evidence="3">HT</strain>
        <tissue evidence="3">Whole worm</tissue>
    </source>
</reference>
<accession>A0A8E0RLK8</accession>
<feature type="compositionally biased region" description="Acidic residues" evidence="2">
    <location>
        <begin position="377"/>
        <end position="397"/>
    </location>
</feature>
<proteinExistence type="predicted"/>
<dbReference type="Pfam" id="PF00514">
    <property type="entry name" value="Arm"/>
    <property type="match status" value="2"/>
</dbReference>
<feature type="compositionally biased region" description="Basic residues" evidence="2">
    <location>
        <begin position="1145"/>
        <end position="1154"/>
    </location>
</feature>
<dbReference type="PANTHER" id="PTHR46241:SF1">
    <property type="entry name" value="OUTER DYNEIN ARM-DOCKING COMPLEX SUBUNIT 2"/>
    <property type="match status" value="1"/>
</dbReference>
<feature type="region of interest" description="Disordered" evidence="2">
    <location>
        <begin position="479"/>
        <end position="516"/>
    </location>
</feature>
<evidence type="ECO:0000256" key="1">
    <source>
        <dbReference type="PROSITE-ProRule" id="PRU00259"/>
    </source>
</evidence>
<dbReference type="PANTHER" id="PTHR46241">
    <property type="entry name" value="ARMADILLO REPEAT-CONTAINING PROTEIN 4 ARMC4"/>
    <property type="match status" value="1"/>
</dbReference>
<feature type="compositionally biased region" description="Low complexity" evidence="2">
    <location>
        <begin position="491"/>
        <end position="501"/>
    </location>
</feature>
<feature type="repeat" description="ARM" evidence="1">
    <location>
        <begin position="1061"/>
        <end position="1103"/>
    </location>
</feature>
<dbReference type="AlphaFoldDB" id="A0A8E0RLK8"/>
<dbReference type="EMBL" id="LUCM01010424">
    <property type="protein sequence ID" value="KAA0185482.1"/>
    <property type="molecule type" value="Genomic_DNA"/>
</dbReference>
<feature type="compositionally biased region" description="Acidic residues" evidence="2">
    <location>
        <begin position="1179"/>
        <end position="1193"/>
    </location>
</feature>
<feature type="compositionally biased region" description="Polar residues" evidence="2">
    <location>
        <begin position="242"/>
        <end position="255"/>
    </location>
</feature>
<organism evidence="3 4">
    <name type="scientific">Fasciolopsis buskii</name>
    <dbReference type="NCBI Taxonomy" id="27845"/>
    <lineage>
        <taxon>Eukaryota</taxon>
        <taxon>Metazoa</taxon>
        <taxon>Spiralia</taxon>
        <taxon>Lophotrochozoa</taxon>
        <taxon>Platyhelminthes</taxon>
        <taxon>Trematoda</taxon>
        <taxon>Digenea</taxon>
        <taxon>Plagiorchiida</taxon>
        <taxon>Echinostomata</taxon>
        <taxon>Echinostomatoidea</taxon>
        <taxon>Fasciolidae</taxon>
        <taxon>Fasciolopsis</taxon>
    </lineage>
</organism>
<feature type="repeat" description="ARM" evidence="1">
    <location>
        <begin position="979"/>
        <end position="1021"/>
    </location>
</feature>
<protein>
    <submittedName>
        <fullName evidence="3">Gudu</fullName>
    </submittedName>
</protein>
<dbReference type="InterPro" id="IPR011989">
    <property type="entry name" value="ARM-like"/>
</dbReference>
<feature type="repeat" description="ARM" evidence="1">
    <location>
        <begin position="829"/>
        <end position="871"/>
    </location>
</feature>
<feature type="compositionally biased region" description="Basic and acidic residues" evidence="2">
    <location>
        <begin position="256"/>
        <end position="266"/>
    </location>
</feature>
<feature type="compositionally biased region" description="Polar residues" evidence="2">
    <location>
        <begin position="330"/>
        <end position="352"/>
    </location>
</feature>
<feature type="compositionally biased region" description="Polar residues" evidence="2">
    <location>
        <begin position="1155"/>
        <end position="1165"/>
    </location>
</feature>
<dbReference type="SMART" id="SM00185">
    <property type="entry name" value="ARM"/>
    <property type="match status" value="12"/>
</dbReference>